<reference evidence="2" key="2">
    <citation type="submission" date="2022-06" db="EMBL/GenBank/DDBJ databases">
        <title>Xiashengella guii gen. nov. sp. nov., a bacterium isolated form anaerobic digestion tank.</title>
        <authorList>
            <person name="Huang H."/>
        </authorList>
    </citation>
    <scope>NUCLEOTIDE SEQUENCE</scope>
    <source>
        <strain evidence="2">Ai-910</strain>
    </source>
</reference>
<dbReference type="Proteomes" id="UP001056426">
    <property type="component" value="Chromosome"/>
</dbReference>
<dbReference type="GO" id="GO:0005524">
    <property type="term" value="F:ATP binding"/>
    <property type="evidence" value="ECO:0007669"/>
    <property type="project" value="UniProtKB-KW"/>
</dbReference>
<keyword evidence="2" id="KW-0067">ATP-binding</keyword>
<organism evidence="2 3">
    <name type="scientific">Xiashengella succiniciproducens</name>
    <dbReference type="NCBI Taxonomy" id="2949635"/>
    <lineage>
        <taxon>Bacteria</taxon>
        <taxon>Pseudomonadati</taxon>
        <taxon>Bacteroidota</taxon>
        <taxon>Bacteroidia</taxon>
        <taxon>Marinilabiliales</taxon>
        <taxon>Marinilabiliaceae</taxon>
        <taxon>Xiashengella</taxon>
    </lineage>
</organism>
<dbReference type="EMBL" id="CP098400">
    <property type="protein sequence ID" value="URW80951.1"/>
    <property type="molecule type" value="Genomic_DNA"/>
</dbReference>
<sequence length="635" mass="72798">MIEQFLKFIETAKEDLNIHRQISFEIGCSDTTLEIIDKTIALSTILVNKVKNGDFKINYINQFQSHLTNIINTLPFRGNKDANFVNQQNPQWKSQIKLQIDNNTANIINHYHQLEFNLDFFEKIGFFNSNVVAIGANGSGKTTLSNKFKTYLQNNGVVISAQRILLVPSFNAIANPSQTANELKQAQLRDKSNKNDREFGHLQQEFSIVLKNLLAENIAAGNMYRKKSIELFQTGKQIEEPSLTNLDKTFEIWNSLIEHRKIDCQDGINITAISDDGRSYPAIQMSDGEKVMLYLIGQVLQAPLNGFIVIDEPEMYLHKTILKKLWDSLEKERQDCLFIYLTHDLDFATSRATAKKIWIKSFTHPDKWEIEDIPTDEIPETLLFELLGSRKNILFCEGQKGSIDERVFSILFPELTIMPVGSCFDVINHTKAFNKLTTVNTTAIGLIDSDHHDTSRLASLKDEKIYNFSISEVENLFLDEKFLKKMASQLLVDIAEIEKVKNDVIEELDKLKVIQTSNYVSTKINYYFKDSHVSKGNSLDQVETNFQTFSDKIEITEWYGTRITELENIVANKDYKKTISVFNNKGLKSIAMKYLKISDFTERSIKLLLSDIDAQEILIDYFPNEVKTAGNTRYS</sequence>
<dbReference type="Gene3D" id="3.40.50.300">
    <property type="entry name" value="P-loop containing nucleotide triphosphate hydrolases"/>
    <property type="match status" value="1"/>
</dbReference>
<dbReference type="SUPFAM" id="SSF52540">
    <property type="entry name" value="P-loop containing nucleoside triphosphate hydrolases"/>
    <property type="match status" value="1"/>
</dbReference>
<dbReference type="RefSeq" id="WP_250725453.1">
    <property type="nucleotide sequence ID" value="NZ_CP098400.1"/>
</dbReference>
<proteinExistence type="predicted"/>
<dbReference type="InterPro" id="IPR027417">
    <property type="entry name" value="P-loop_NTPase"/>
</dbReference>
<dbReference type="GO" id="GO:0016887">
    <property type="term" value="F:ATP hydrolysis activity"/>
    <property type="evidence" value="ECO:0007669"/>
    <property type="project" value="InterPro"/>
</dbReference>
<evidence type="ECO:0000313" key="2">
    <source>
        <dbReference type="EMBL" id="URW80951.1"/>
    </source>
</evidence>
<evidence type="ECO:0000313" key="3">
    <source>
        <dbReference type="Proteomes" id="UP001056426"/>
    </source>
</evidence>
<name>A0A9J6ZT65_9BACT</name>
<gene>
    <name evidence="2" type="ORF">M9189_06245</name>
</gene>
<dbReference type="AlphaFoldDB" id="A0A9J6ZT65"/>
<accession>A0A9J6ZT65</accession>
<dbReference type="InterPro" id="IPR051396">
    <property type="entry name" value="Bact_Antivir_Def_Nuclease"/>
</dbReference>
<dbReference type="PANTHER" id="PTHR43581:SF4">
    <property type="entry name" value="ATP_GTP PHOSPHATASE"/>
    <property type="match status" value="1"/>
</dbReference>
<dbReference type="Pfam" id="PF13304">
    <property type="entry name" value="AAA_21"/>
    <property type="match status" value="1"/>
</dbReference>
<dbReference type="PANTHER" id="PTHR43581">
    <property type="entry name" value="ATP/GTP PHOSPHATASE"/>
    <property type="match status" value="1"/>
</dbReference>
<reference evidence="2" key="1">
    <citation type="submission" date="2022-05" db="EMBL/GenBank/DDBJ databases">
        <authorList>
            <person name="Sun X."/>
        </authorList>
    </citation>
    <scope>NUCLEOTIDE SEQUENCE</scope>
    <source>
        <strain evidence="2">Ai-910</strain>
    </source>
</reference>
<keyword evidence="2" id="KW-0547">Nucleotide-binding</keyword>
<protein>
    <submittedName>
        <fullName evidence="2">ATP-binding protein</fullName>
    </submittedName>
</protein>
<feature type="domain" description="AAA+ ATPase" evidence="1">
    <location>
        <begin position="127"/>
        <end position="363"/>
    </location>
</feature>
<keyword evidence="3" id="KW-1185">Reference proteome</keyword>
<evidence type="ECO:0000259" key="1">
    <source>
        <dbReference type="SMART" id="SM00382"/>
    </source>
</evidence>
<dbReference type="InterPro" id="IPR029492">
    <property type="entry name" value="DUF4435"/>
</dbReference>
<dbReference type="Pfam" id="PF14491">
    <property type="entry name" value="DUF4435"/>
    <property type="match status" value="1"/>
</dbReference>
<dbReference type="InterPro" id="IPR003959">
    <property type="entry name" value="ATPase_AAA_core"/>
</dbReference>
<dbReference type="InterPro" id="IPR003593">
    <property type="entry name" value="AAA+_ATPase"/>
</dbReference>
<dbReference type="KEGG" id="alkq:M9189_06245"/>
<dbReference type="SMART" id="SM00382">
    <property type="entry name" value="AAA"/>
    <property type="match status" value="1"/>
</dbReference>